<dbReference type="Proteomes" id="UP000886476">
    <property type="component" value="Unassembled WGS sequence"/>
</dbReference>
<reference evidence="9" key="1">
    <citation type="submission" date="2020-05" db="EMBL/GenBank/DDBJ databases">
        <title>Nod-independent and nitrogen-fixing Bradyrhizobium aeschynomene sp. nov. isolated from nodules of Aeschynomene indica.</title>
        <authorList>
            <person name="Zhang Z."/>
        </authorList>
    </citation>
    <scope>NUCLEOTIDE SEQUENCE</scope>
    <source>
        <strain evidence="9">83012</strain>
    </source>
</reference>
<dbReference type="Pfam" id="PF10412">
    <property type="entry name" value="TrwB_AAD_bind"/>
    <property type="match status" value="1"/>
</dbReference>
<dbReference type="CDD" id="cd01127">
    <property type="entry name" value="TrwB_TraG_TraD_VirD4"/>
    <property type="match status" value="1"/>
</dbReference>
<keyword evidence="9" id="KW-0238">DNA-binding</keyword>
<dbReference type="InterPro" id="IPR019476">
    <property type="entry name" value="T4SS_TraD_DNA-bd"/>
</dbReference>
<dbReference type="PANTHER" id="PTHR37937">
    <property type="entry name" value="CONJUGATIVE TRANSFER: DNA TRANSPORT"/>
    <property type="match status" value="1"/>
</dbReference>
<feature type="region of interest" description="Disordered" evidence="6">
    <location>
        <begin position="572"/>
        <end position="603"/>
    </location>
</feature>
<evidence type="ECO:0000313" key="9">
    <source>
        <dbReference type="EMBL" id="NPU64729.1"/>
    </source>
</evidence>
<dbReference type="InterPro" id="IPR027417">
    <property type="entry name" value="P-loop_NTPase"/>
</dbReference>
<organism evidence="9 10">
    <name type="scientific">Bradyrhizobium aeschynomenes</name>
    <dbReference type="NCBI Taxonomy" id="2734909"/>
    <lineage>
        <taxon>Bacteria</taxon>
        <taxon>Pseudomonadati</taxon>
        <taxon>Pseudomonadota</taxon>
        <taxon>Alphaproteobacteria</taxon>
        <taxon>Hyphomicrobiales</taxon>
        <taxon>Nitrobacteraceae</taxon>
        <taxon>Bradyrhizobium</taxon>
    </lineage>
</organism>
<keyword evidence="3 7" id="KW-0812">Transmembrane</keyword>
<evidence type="ECO:0000259" key="8">
    <source>
        <dbReference type="Pfam" id="PF10412"/>
    </source>
</evidence>
<keyword evidence="5 7" id="KW-0472">Membrane</keyword>
<name>A0ABX2C8X6_9BRAD</name>
<dbReference type="PROSITE" id="PS51257">
    <property type="entry name" value="PROKAR_LIPOPROTEIN"/>
    <property type="match status" value="1"/>
</dbReference>
<evidence type="ECO:0000256" key="1">
    <source>
        <dbReference type="ARBA" id="ARBA00004651"/>
    </source>
</evidence>
<accession>A0ABX2C8X6</accession>
<dbReference type="Gene3D" id="3.40.50.300">
    <property type="entry name" value="P-loop containing nucleotide triphosphate hydrolases"/>
    <property type="match status" value="2"/>
</dbReference>
<feature type="transmembrane region" description="Helical" evidence="7">
    <location>
        <begin position="7"/>
        <end position="28"/>
    </location>
</feature>
<evidence type="ECO:0000313" key="10">
    <source>
        <dbReference type="Proteomes" id="UP000886476"/>
    </source>
</evidence>
<evidence type="ECO:0000256" key="3">
    <source>
        <dbReference type="ARBA" id="ARBA00022692"/>
    </source>
</evidence>
<feature type="domain" description="Type IV secretion system coupling protein TraD DNA-binding" evidence="8">
    <location>
        <begin position="155"/>
        <end position="518"/>
    </location>
</feature>
<dbReference type="SUPFAM" id="SSF52540">
    <property type="entry name" value="P-loop containing nucleoside triphosphate hydrolases"/>
    <property type="match status" value="1"/>
</dbReference>
<keyword evidence="2" id="KW-1003">Cell membrane</keyword>
<dbReference type="EMBL" id="JABFDN010000002">
    <property type="protein sequence ID" value="NPU64729.1"/>
    <property type="molecule type" value="Genomic_DNA"/>
</dbReference>
<feature type="region of interest" description="Disordered" evidence="6">
    <location>
        <begin position="483"/>
        <end position="508"/>
    </location>
</feature>
<keyword evidence="10" id="KW-1185">Reference proteome</keyword>
<feature type="transmembrane region" description="Helical" evidence="7">
    <location>
        <begin position="91"/>
        <end position="112"/>
    </location>
</feature>
<evidence type="ECO:0000256" key="5">
    <source>
        <dbReference type="ARBA" id="ARBA00023136"/>
    </source>
</evidence>
<dbReference type="GO" id="GO:0003677">
    <property type="term" value="F:DNA binding"/>
    <property type="evidence" value="ECO:0007669"/>
    <property type="project" value="UniProtKB-KW"/>
</dbReference>
<evidence type="ECO:0000256" key="4">
    <source>
        <dbReference type="ARBA" id="ARBA00022989"/>
    </source>
</evidence>
<keyword evidence="4 7" id="KW-1133">Transmembrane helix</keyword>
<protein>
    <submittedName>
        <fullName evidence="9">Type IV secretion system DNA-binding domain-containing protein</fullName>
    </submittedName>
</protein>
<sequence>MTGRLRIIFFLAAMGCFAVTACVSYLGYEVWPPTATLADGRIAEFKPADIQACIRVRGLAWLADPSGAVYWQACRDWLSRYQALTDFELRFWSVIGSSLAGLLALFGFGLSLRLDSVSLKVLRGARLQAGHQGLKAFARAAAAECQVHGKGVELMPAVPFGREREARHFLIVGSVGGGKTQTMLHLIDEALSRGDGLLVLDTKGDMMGGLPADGDPLLVAPHDQRSLVWDVAADCSIKQDARELAARFIPPSSDPMWSQAAQEILVACIVYLQSTRGKEWGWGDLQRVVTADVGTLAAYAKDHNPNALRLLDQPESKTTLSILTTFQTHMQIVSVLAEAWSDPSARRFSIRNWLHHPTRYRPLILQHDPGYPELSRIWIGSMLGLLASAVGSPTLAESRERRVWLFLDEFPQLPAIKQFPTFLELGRSKGVAVVIGAQDTAQIRAVYGQDQAKSWFGMTGTKIITRINASEAAEDISRLIGEQEVERRTKSSTQSGGKSSVTESTQREMRRVITASELGSRLGPTKDGVRVLLIGLGEDVYELELPYLKLRQLREPIMPAGWTRPLSRVRLSDRADDDTHPTPPPPPARLSKELAKQILKRRE</sequence>
<evidence type="ECO:0000256" key="2">
    <source>
        <dbReference type="ARBA" id="ARBA00022475"/>
    </source>
</evidence>
<comment type="caution">
    <text evidence="9">The sequence shown here is derived from an EMBL/GenBank/DDBJ whole genome shotgun (WGS) entry which is preliminary data.</text>
</comment>
<comment type="subcellular location">
    <subcellularLocation>
        <location evidence="1">Cell membrane</location>
        <topology evidence="1">Multi-pass membrane protein</topology>
    </subcellularLocation>
</comment>
<dbReference type="RefSeq" id="WP_172109854.1">
    <property type="nucleotide sequence ID" value="NZ_JABFDN010000002.1"/>
</dbReference>
<evidence type="ECO:0000256" key="6">
    <source>
        <dbReference type="SAM" id="MobiDB-lite"/>
    </source>
</evidence>
<evidence type="ECO:0000256" key="7">
    <source>
        <dbReference type="SAM" id="Phobius"/>
    </source>
</evidence>
<feature type="compositionally biased region" description="Low complexity" evidence="6">
    <location>
        <begin position="491"/>
        <end position="500"/>
    </location>
</feature>
<gene>
    <name evidence="9" type="ORF">HL667_06970</name>
</gene>
<dbReference type="PANTHER" id="PTHR37937:SF1">
    <property type="entry name" value="CONJUGATIVE TRANSFER: DNA TRANSPORT"/>
    <property type="match status" value="1"/>
</dbReference>
<proteinExistence type="predicted"/>
<dbReference type="InterPro" id="IPR051539">
    <property type="entry name" value="T4SS-coupling_protein"/>
</dbReference>